<dbReference type="PANTHER" id="PTHR42996:SF1">
    <property type="entry name" value="PHOSPHATE-BINDING PROTEIN PSTS"/>
    <property type="match status" value="1"/>
</dbReference>
<dbReference type="PANTHER" id="PTHR42996">
    <property type="entry name" value="PHOSPHATE-BINDING PROTEIN PSTS"/>
    <property type="match status" value="1"/>
</dbReference>
<dbReference type="InterPro" id="IPR050962">
    <property type="entry name" value="Phosphate-bind_PstS"/>
</dbReference>
<dbReference type="GO" id="GO:0043190">
    <property type="term" value="C:ATP-binding cassette (ABC) transporter complex"/>
    <property type="evidence" value="ECO:0007669"/>
    <property type="project" value="InterPro"/>
</dbReference>
<reference evidence="7 8" key="1">
    <citation type="submission" date="2017-09" db="EMBL/GenBank/DDBJ databases">
        <title>Streptomyces genome completion.</title>
        <authorList>
            <person name="Lee N."/>
            <person name="Cho B.-K."/>
        </authorList>
    </citation>
    <scope>NUCLEOTIDE SEQUENCE [LARGE SCALE GENOMIC DNA]</scope>
    <source>
        <strain evidence="7 8">ATCC 14899</strain>
    </source>
</reference>
<dbReference type="Proteomes" id="UP000325763">
    <property type="component" value="Chromosome"/>
</dbReference>
<name>A0A5P2WBL6_9ACTN</name>
<protein>
    <submittedName>
        <fullName evidence="7">Phosphate ABC transporter substrate-binding protein PstS</fullName>
    </submittedName>
</protein>
<evidence type="ECO:0000256" key="3">
    <source>
        <dbReference type="ARBA" id="ARBA00022592"/>
    </source>
</evidence>
<keyword evidence="2" id="KW-0813">Transport</keyword>
<dbReference type="KEGG" id="snq:CP978_21125"/>
<gene>
    <name evidence="7" type="primary">pstS</name>
    <name evidence="7" type="ORF">CP978_21125</name>
</gene>
<feature type="compositionally biased region" description="Gly residues" evidence="4">
    <location>
        <begin position="421"/>
        <end position="462"/>
    </location>
</feature>
<keyword evidence="5" id="KW-1133">Transmembrane helix</keyword>
<feature type="transmembrane region" description="Helical" evidence="5">
    <location>
        <begin position="529"/>
        <end position="549"/>
    </location>
</feature>
<keyword evidence="5" id="KW-0472">Membrane</keyword>
<dbReference type="SUPFAM" id="SSF53850">
    <property type="entry name" value="Periplasmic binding protein-like II"/>
    <property type="match status" value="1"/>
</dbReference>
<dbReference type="Pfam" id="PF12849">
    <property type="entry name" value="PBP_like_2"/>
    <property type="match status" value="1"/>
</dbReference>
<evidence type="ECO:0000259" key="6">
    <source>
        <dbReference type="Pfam" id="PF12849"/>
    </source>
</evidence>
<proteinExistence type="inferred from homology"/>
<evidence type="ECO:0000256" key="2">
    <source>
        <dbReference type="ARBA" id="ARBA00022448"/>
    </source>
</evidence>
<organism evidence="7 8">
    <name type="scientific">Streptomyces nodosus</name>
    <dbReference type="NCBI Taxonomy" id="40318"/>
    <lineage>
        <taxon>Bacteria</taxon>
        <taxon>Bacillati</taxon>
        <taxon>Actinomycetota</taxon>
        <taxon>Actinomycetes</taxon>
        <taxon>Kitasatosporales</taxon>
        <taxon>Streptomycetaceae</taxon>
        <taxon>Streptomyces</taxon>
    </lineage>
</organism>
<comment type="similarity">
    <text evidence="1">Belongs to the PstS family.</text>
</comment>
<keyword evidence="3" id="KW-0592">Phosphate transport</keyword>
<dbReference type="InterPro" id="IPR024370">
    <property type="entry name" value="PBP_domain"/>
</dbReference>
<dbReference type="EMBL" id="CP023747">
    <property type="protein sequence ID" value="QEV43400.1"/>
    <property type="molecule type" value="Genomic_DNA"/>
</dbReference>
<feature type="compositionally biased region" description="Polar residues" evidence="4">
    <location>
        <begin position="399"/>
        <end position="412"/>
    </location>
</feature>
<dbReference type="GO" id="GO:0042301">
    <property type="term" value="F:phosphate ion binding"/>
    <property type="evidence" value="ECO:0007669"/>
    <property type="project" value="InterPro"/>
</dbReference>
<dbReference type="AlphaFoldDB" id="A0A5P2WBL6"/>
<sequence>MPTAQAATYTKITGSGSTWSSNALDQWRRNISANIGMTVNFTANGSSQGREQFRNGVVDFAVSEIPYGLTEGGVRDAPPTRGYAYMPIVAGGTAFMYNLSIGGKRVTNLRLSGEVIAKIFTGKITMWNDGAIAADNPGLTLPARRVVPVVRSDGSGTTAQFTTWMAKEQGALWNDYCGRTGRSGACGMTSYYPVLPGSSMIAKSGSLGVSGFVRQPQAEGSITYVEYSYAIKTGFPVAKMLNLHGYYVEPTASSVAVALTGATINQDKGSDNYLTQILDGVYRNTDDRTYPLSSYSYMILPTTIGGDQNPMTKDKGLSLGTFANYFLCDGQQQAEELGYSPLPKNLVEAGFDQVRRVPGAPTSEININKCRNPTFSSDGTNTLAKNAPHPKDCDRKGPTQCSDGTAGAQGQDTAVKPEARGGNGSSGGSGNGSGSGGGSGNGTGKGSGGKGTGTGGTGGAGPTSGATQDSDGDGIPDAQESAAATQGGTTIDPDTGQVISADGGTGGGDTSVVASPVGLASDRFGLRSALMALSAVLLLGVVVGPPLTARALAARARRKGEPV</sequence>
<evidence type="ECO:0000256" key="4">
    <source>
        <dbReference type="SAM" id="MobiDB-lite"/>
    </source>
</evidence>
<feature type="compositionally biased region" description="Polar residues" evidence="4">
    <location>
        <begin position="363"/>
        <end position="384"/>
    </location>
</feature>
<evidence type="ECO:0000256" key="1">
    <source>
        <dbReference type="ARBA" id="ARBA00008725"/>
    </source>
</evidence>
<evidence type="ECO:0000313" key="8">
    <source>
        <dbReference type="Proteomes" id="UP000325763"/>
    </source>
</evidence>
<evidence type="ECO:0000313" key="7">
    <source>
        <dbReference type="EMBL" id="QEV43400.1"/>
    </source>
</evidence>
<feature type="region of interest" description="Disordered" evidence="4">
    <location>
        <begin position="363"/>
        <end position="504"/>
    </location>
</feature>
<keyword evidence="5" id="KW-0812">Transmembrane</keyword>
<dbReference type="OrthoDB" id="9801510at2"/>
<dbReference type="NCBIfam" id="TIGR00975">
    <property type="entry name" value="3a0107s03"/>
    <property type="match status" value="1"/>
</dbReference>
<dbReference type="CDD" id="cd13565">
    <property type="entry name" value="PBP2_PstS"/>
    <property type="match status" value="1"/>
</dbReference>
<dbReference type="GO" id="GO:0035435">
    <property type="term" value="P:phosphate ion transmembrane transport"/>
    <property type="evidence" value="ECO:0007669"/>
    <property type="project" value="InterPro"/>
</dbReference>
<dbReference type="Gene3D" id="3.40.190.10">
    <property type="entry name" value="Periplasmic binding protein-like II"/>
    <property type="match status" value="2"/>
</dbReference>
<dbReference type="InterPro" id="IPR005673">
    <property type="entry name" value="ABC_phos-bd_PstS"/>
</dbReference>
<evidence type="ECO:0000256" key="5">
    <source>
        <dbReference type="SAM" id="Phobius"/>
    </source>
</evidence>
<accession>A0A5P2WBL6</accession>
<feature type="domain" description="PBP" evidence="6">
    <location>
        <begin position="3"/>
        <end position="328"/>
    </location>
</feature>